<reference evidence="9 10" key="1">
    <citation type="journal article" date="2018" name="Sci. Rep.">
        <title>Comparative analysis of the Pocillopora damicornis genome highlights role of immune system in coral evolution.</title>
        <authorList>
            <person name="Cunning R."/>
            <person name="Bay R.A."/>
            <person name="Gillette P."/>
            <person name="Baker A.C."/>
            <person name="Traylor-Knowles N."/>
        </authorList>
    </citation>
    <scope>NUCLEOTIDE SEQUENCE [LARGE SCALE GENOMIC DNA]</scope>
    <source>
        <strain evidence="9">RSMAS</strain>
        <tissue evidence="9">Whole animal</tissue>
    </source>
</reference>
<feature type="compositionally biased region" description="Polar residues" evidence="7">
    <location>
        <begin position="253"/>
        <end position="270"/>
    </location>
</feature>
<evidence type="ECO:0000256" key="7">
    <source>
        <dbReference type="SAM" id="MobiDB-lite"/>
    </source>
</evidence>
<feature type="domain" description="BZIP" evidence="8">
    <location>
        <begin position="272"/>
        <end position="335"/>
    </location>
</feature>
<keyword evidence="10" id="KW-1185">Reference proteome</keyword>
<evidence type="ECO:0000256" key="2">
    <source>
        <dbReference type="ARBA" id="ARBA00023015"/>
    </source>
</evidence>
<dbReference type="EMBL" id="RCHS01000997">
    <property type="protein sequence ID" value="RMX55788.1"/>
    <property type="molecule type" value="Genomic_DNA"/>
</dbReference>
<name>A0A3M6UR11_POCDA</name>
<dbReference type="InterPro" id="IPR046347">
    <property type="entry name" value="bZIP_sf"/>
</dbReference>
<dbReference type="GO" id="GO:0005634">
    <property type="term" value="C:nucleus"/>
    <property type="evidence" value="ECO:0007669"/>
    <property type="project" value="UniProtKB-SubCell"/>
</dbReference>
<comment type="caution">
    <text evidence="9">The sequence shown here is derived from an EMBL/GenBank/DDBJ whole genome shotgun (WGS) entry which is preliminary data.</text>
</comment>
<dbReference type="OrthoDB" id="5984405at2759"/>
<accession>A0A3M6UR11</accession>
<keyword evidence="4" id="KW-0804">Transcription</keyword>
<dbReference type="Pfam" id="PF07716">
    <property type="entry name" value="bZIP_2"/>
    <property type="match status" value="1"/>
</dbReference>
<dbReference type="InterPro" id="IPR004827">
    <property type="entry name" value="bZIP"/>
</dbReference>
<dbReference type="PROSITE" id="PS50217">
    <property type="entry name" value="BZIP"/>
    <property type="match status" value="1"/>
</dbReference>
<evidence type="ECO:0000313" key="10">
    <source>
        <dbReference type="Proteomes" id="UP000275408"/>
    </source>
</evidence>
<feature type="compositionally biased region" description="Acidic residues" evidence="7">
    <location>
        <begin position="236"/>
        <end position="251"/>
    </location>
</feature>
<dbReference type="GO" id="GO:0000978">
    <property type="term" value="F:RNA polymerase II cis-regulatory region sequence-specific DNA binding"/>
    <property type="evidence" value="ECO:0007669"/>
    <property type="project" value="TreeGrafter"/>
</dbReference>
<evidence type="ECO:0000256" key="5">
    <source>
        <dbReference type="ARBA" id="ARBA00023242"/>
    </source>
</evidence>
<dbReference type="STRING" id="46731.A0A3M6UR11"/>
<proteinExistence type="predicted"/>
<sequence length="336" mass="37810">MELLQAHGIENFHISEKNMSGFDDDEDSGLSSSPSSPGVADNESDPQLFGFENELSSNLVDALNTCLFDGEFPSKLYTHIKIKEDGDDEPWQNVAFPGQLRHDVASQSLGNLSSLSSDFFEEPFKLLDDLFEPSTSGKVDYERSGKLPYLTEDSLKEPCPDYSSNDTTDTITNIVEEPAIEVVCSSEDIRRNSLKRKLRTRNKISVITDHNYVKPLDAAAEANSEFGDDDKITVSEDTEAEEEEDDDDEDFQPTCSAKKSRRASPNPSTGRDQKYWERRKRNNLAAKRSREAKRAREIAVAKKTSTLEKENNTLRRQVQRLKAAISKAEKKLRAMV</sequence>
<evidence type="ECO:0000256" key="6">
    <source>
        <dbReference type="SAM" id="Coils"/>
    </source>
</evidence>
<evidence type="ECO:0000313" key="9">
    <source>
        <dbReference type="EMBL" id="RMX55788.1"/>
    </source>
</evidence>
<dbReference type="SMART" id="SM00338">
    <property type="entry name" value="BRLZ"/>
    <property type="match status" value="1"/>
</dbReference>
<dbReference type="AlphaFoldDB" id="A0A3M6UR11"/>
<dbReference type="PANTHER" id="PTHR11988:SF27">
    <property type="entry name" value="GH27708P"/>
    <property type="match status" value="1"/>
</dbReference>
<evidence type="ECO:0000256" key="1">
    <source>
        <dbReference type="ARBA" id="ARBA00004123"/>
    </source>
</evidence>
<dbReference type="CDD" id="cd14695">
    <property type="entry name" value="bZIP_HLF"/>
    <property type="match status" value="1"/>
</dbReference>
<keyword evidence="3" id="KW-0238">DNA-binding</keyword>
<dbReference type="GO" id="GO:0000981">
    <property type="term" value="F:DNA-binding transcription factor activity, RNA polymerase II-specific"/>
    <property type="evidence" value="ECO:0007669"/>
    <property type="project" value="TreeGrafter"/>
</dbReference>
<feature type="compositionally biased region" description="Low complexity" evidence="7">
    <location>
        <begin position="29"/>
        <end position="38"/>
    </location>
</feature>
<protein>
    <recommendedName>
        <fullName evidence="8">BZIP domain-containing protein</fullName>
    </recommendedName>
</protein>
<keyword evidence="6" id="KW-0175">Coiled coil</keyword>
<dbReference type="SUPFAM" id="SSF57959">
    <property type="entry name" value="Leucine zipper domain"/>
    <property type="match status" value="1"/>
</dbReference>
<evidence type="ECO:0000256" key="3">
    <source>
        <dbReference type="ARBA" id="ARBA00023125"/>
    </source>
</evidence>
<feature type="region of interest" description="Disordered" evidence="7">
    <location>
        <begin position="221"/>
        <end position="296"/>
    </location>
</feature>
<evidence type="ECO:0000256" key="4">
    <source>
        <dbReference type="ARBA" id="ARBA00023163"/>
    </source>
</evidence>
<organism evidence="9 10">
    <name type="scientific">Pocillopora damicornis</name>
    <name type="common">Cauliflower coral</name>
    <name type="synonym">Millepora damicornis</name>
    <dbReference type="NCBI Taxonomy" id="46731"/>
    <lineage>
        <taxon>Eukaryota</taxon>
        <taxon>Metazoa</taxon>
        <taxon>Cnidaria</taxon>
        <taxon>Anthozoa</taxon>
        <taxon>Hexacorallia</taxon>
        <taxon>Scleractinia</taxon>
        <taxon>Astrocoeniina</taxon>
        <taxon>Pocilloporidae</taxon>
        <taxon>Pocillopora</taxon>
    </lineage>
</organism>
<keyword evidence="5" id="KW-0539">Nucleus</keyword>
<comment type="subcellular location">
    <subcellularLocation>
        <location evidence="1">Nucleus</location>
    </subcellularLocation>
</comment>
<evidence type="ECO:0000259" key="8">
    <source>
        <dbReference type="PROSITE" id="PS50217"/>
    </source>
</evidence>
<dbReference type="PANTHER" id="PTHR11988">
    <property type="entry name" value="THYROTROPH EMBRYONIC FACTOR RELATED"/>
    <property type="match status" value="1"/>
</dbReference>
<dbReference type="Proteomes" id="UP000275408">
    <property type="component" value="Unassembled WGS sequence"/>
</dbReference>
<dbReference type="InterPro" id="IPR040223">
    <property type="entry name" value="PAR_bZIP"/>
</dbReference>
<gene>
    <name evidence="9" type="ORF">pdam_00009538</name>
</gene>
<feature type="coiled-coil region" evidence="6">
    <location>
        <begin position="304"/>
        <end position="331"/>
    </location>
</feature>
<feature type="region of interest" description="Disordered" evidence="7">
    <location>
        <begin position="17"/>
        <end position="48"/>
    </location>
</feature>
<keyword evidence="2" id="KW-0805">Transcription regulation</keyword>
<dbReference type="Gene3D" id="1.20.5.170">
    <property type="match status" value="1"/>
</dbReference>